<evidence type="ECO:0000256" key="2">
    <source>
        <dbReference type="SAM" id="SignalP"/>
    </source>
</evidence>
<reference evidence="3 4" key="1">
    <citation type="journal article" date="2014" name="PLoS Genet.">
        <title>Analysis of the genome and transcriptome of Cryptococcus neoformans var. grubii reveals complex RNA expression and microevolution leading to virulence attenuation.</title>
        <authorList>
            <person name="Janbon G."/>
            <person name="Ormerod K.L."/>
            <person name="Paulet D."/>
            <person name="Byrnes E.J.III."/>
            <person name="Yadav V."/>
            <person name="Chatterjee G."/>
            <person name="Mullapudi N."/>
            <person name="Hon C.C."/>
            <person name="Billmyre R.B."/>
            <person name="Brunel F."/>
            <person name="Bahn Y.S."/>
            <person name="Chen W."/>
            <person name="Chen Y."/>
            <person name="Chow E.W."/>
            <person name="Coppee J.Y."/>
            <person name="Floyd-Averette A."/>
            <person name="Gaillardin C."/>
            <person name="Gerik K.J."/>
            <person name="Goldberg J."/>
            <person name="Gonzalez-Hilarion S."/>
            <person name="Gujja S."/>
            <person name="Hamlin J.L."/>
            <person name="Hsueh Y.P."/>
            <person name="Ianiri G."/>
            <person name="Jones S."/>
            <person name="Kodira C.D."/>
            <person name="Kozubowski L."/>
            <person name="Lam W."/>
            <person name="Marra M."/>
            <person name="Mesner L.D."/>
            <person name="Mieczkowski P.A."/>
            <person name="Moyrand F."/>
            <person name="Nielsen K."/>
            <person name="Proux C."/>
            <person name="Rossignol T."/>
            <person name="Schein J.E."/>
            <person name="Sun S."/>
            <person name="Wollschlaeger C."/>
            <person name="Wood I.A."/>
            <person name="Zeng Q."/>
            <person name="Neuveglise C."/>
            <person name="Newlon C.S."/>
            <person name="Perfect J.R."/>
            <person name="Lodge J.K."/>
            <person name="Idnurm A."/>
            <person name="Stajich J.E."/>
            <person name="Kronstad J.W."/>
            <person name="Sanyal K."/>
            <person name="Heitman J."/>
            <person name="Fraser J.A."/>
            <person name="Cuomo C.A."/>
            <person name="Dietrich F.S."/>
        </authorList>
    </citation>
    <scope>NUCLEOTIDE SEQUENCE [LARGE SCALE GENOMIC DNA]</scope>
    <source>
        <strain evidence="4">H99 / ATCC 208821 / CBS 10515 / FGSC 9487</strain>
    </source>
</reference>
<accession>J9VEV9</accession>
<keyword evidence="4" id="KW-1185">Reference proteome</keyword>
<dbReference type="AlphaFoldDB" id="J9VEV9"/>
<dbReference type="EMBL" id="CP003820">
    <property type="protein sequence ID" value="AFR92608.2"/>
    <property type="molecule type" value="Genomic_DNA"/>
</dbReference>
<dbReference type="OrthoDB" id="2576380at2759"/>
<evidence type="ECO:0000313" key="4">
    <source>
        <dbReference type="Proteomes" id="UP000010091"/>
    </source>
</evidence>
<keyword evidence="1" id="KW-0472">Membrane</keyword>
<name>J9VEV9_CRYN9</name>
<dbReference type="GeneID" id="23884281"/>
<sequence>MMTMFRIKTGHIVPFLLLVAAIFIEQVHATGQEDDTKALQRVRKLIHRQGTEDAGSVTNSGIASATMSESITASFGQTSQAATSVTSLDPSSANSATSRVASSSSVTGSVPFVSSFASLAEPSTNCTGPGGGCVVFLSSVSSCSEDSCACDLSYPAQVCAQCLASEEAIDSFNSFLKTCEDAGYVAPTSTVLVEVKYCEEEEESALVSETYSGLTAVSLTDTAKITATEDMLTSGEAAGTLPTATMASTSAFATETGDKGVVAVEINDGNDSDTILSPFTSNSNATANTFDAIPAASKSSALNNMVALATDSISELSASGAASIVVITSYSTIPQTATLFSPSGSARVSDMGTLITGASTLSGTIFTQDEPDIGALNSAHEFFSSDVLSNCSNDCENWQQIAKTCTEDSCICTSDALSAASTCSSCIGSQSSNSTAQMRAYAAFTSNCTSASSLSDAFGSRTSAGGLTFGGEATSSAGANPFITASSSDTSVNAEEANGAATTIVVAGAGLRNVDWQPIVAIVVVVTTMAYHTVGLYVA</sequence>
<dbReference type="HOGENOM" id="CLU_506231_0_0_1"/>
<evidence type="ECO:0000256" key="1">
    <source>
        <dbReference type="SAM" id="Phobius"/>
    </source>
</evidence>
<keyword evidence="1" id="KW-0812">Transmembrane</keyword>
<feature type="transmembrane region" description="Helical" evidence="1">
    <location>
        <begin position="519"/>
        <end position="538"/>
    </location>
</feature>
<feature type="chain" id="PRO_5003827590" description="Extracellular membrane protein CFEM domain-containing protein" evidence="2">
    <location>
        <begin position="30"/>
        <end position="539"/>
    </location>
</feature>
<protein>
    <recommendedName>
        <fullName evidence="5">Extracellular membrane protein CFEM domain-containing protein</fullName>
    </recommendedName>
</protein>
<keyword evidence="2" id="KW-0732">Signal</keyword>
<keyword evidence="1" id="KW-1133">Transmembrane helix</keyword>
<evidence type="ECO:0000313" key="3">
    <source>
        <dbReference type="EMBL" id="AFR92608.2"/>
    </source>
</evidence>
<feature type="signal peptide" evidence="2">
    <location>
        <begin position="1"/>
        <end position="29"/>
    </location>
</feature>
<evidence type="ECO:0008006" key="5">
    <source>
        <dbReference type="Google" id="ProtNLM"/>
    </source>
</evidence>
<proteinExistence type="predicted"/>
<dbReference type="RefSeq" id="XP_012046324.1">
    <property type="nucleotide sequence ID" value="XM_012190934.1"/>
</dbReference>
<gene>
    <name evidence="3" type="ORF">CNAG_00476</name>
</gene>
<dbReference type="Proteomes" id="UP000010091">
    <property type="component" value="Chromosome 1"/>
</dbReference>
<dbReference type="KEGG" id="cng:CNAG_00476"/>
<organism evidence="3 4">
    <name type="scientific">Cryptococcus neoformans (strain H99 / ATCC 208821 / CBS 10515 / FGSC 9487)</name>
    <name type="common">Cryptococcus neoformans var. grubii serotype A</name>
    <dbReference type="NCBI Taxonomy" id="235443"/>
    <lineage>
        <taxon>Eukaryota</taxon>
        <taxon>Fungi</taxon>
        <taxon>Dikarya</taxon>
        <taxon>Basidiomycota</taxon>
        <taxon>Agaricomycotina</taxon>
        <taxon>Tremellomycetes</taxon>
        <taxon>Tremellales</taxon>
        <taxon>Cryptococcaceae</taxon>
        <taxon>Cryptococcus</taxon>
        <taxon>Cryptococcus neoformans species complex</taxon>
    </lineage>
</organism>
<dbReference type="VEuPathDB" id="FungiDB:CNAG_00476"/>